<dbReference type="EMBL" id="JACBZT010000001">
    <property type="protein sequence ID" value="NYJ05105.1"/>
    <property type="molecule type" value="Genomic_DNA"/>
</dbReference>
<dbReference type="AlphaFoldDB" id="A0A853CAW2"/>
<evidence type="ECO:0000256" key="5">
    <source>
        <dbReference type="SAM" id="Phobius"/>
    </source>
</evidence>
<feature type="transmembrane region" description="Helical" evidence="5">
    <location>
        <begin position="84"/>
        <end position="101"/>
    </location>
</feature>
<dbReference type="GO" id="GO:0005886">
    <property type="term" value="C:plasma membrane"/>
    <property type="evidence" value="ECO:0007669"/>
    <property type="project" value="UniProtKB-SubCell"/>
</dbReference>
<organism evidence="7 8">
    <name type="scientific">Petropleomorpha daqingensis</name>
    <dbReference type="NCBI Taxonomy" id="2026353"/>
    <lineage>
        <taxon>Bacteria</taxon>
        <taxon>Bacillati</taxon>
        <taxon>Actinomycetota</taxon>
        <taxon>Actinomycetes</taxon>
        <taxon>Geodermatophilales</taxon>
        <taxon>Geodermatophilaceae</taxon>
        <taxon>Petropleomorpha</taxon>
    </lineage>
</organism>
<feature type="transmembrane region" description="Helical" evidence="5">
    <location>
        <begin position="56"/>
        <end position="77"/>
    </location>
</feature>
<evidence type="ECO:0000256" key="1">
    <source>
        <dbReference type="ARBA" id="ARBA00004651"/>
    </source>
</evidence>
<name>A0A853CAW2_9ACTN</name>
<feature type="transmembrane region" description="Helical" evidence="5">
    <location>
        <begin position="175"/>
        <end position="197"/>
    </location>
</feature>
<reference evidence="7 8" key="1">
    <citation type="submission" date="2020-07" db="EMBL/GenBank/DDBJ databases">
        <title>Sequencing the genomes of 1000 actinobacteria strains.</title>
        <authorList>
            <person name="Klenk H.-P."/>
        </authorList>
    </citation>
    <scope>NUCLEOTIDE SEQUENCE [LARGE SCALE GENOMIC DNA]</scope>
    <source>
        <strain evidence="7 8">DSM 104001</strain>
    </source>
</reference>
<gene>
    <name evidence="7" type="ORF">GGQ55_001383</name>
</gene>
<feature type="transmembrane region" description="Helical" evidence="5">
    <location>
        <begin position="138"/>
        <end position="163"/>
    </location>
</feature>
<dbReference type="InterPro" id="IPR011701">
    <property type="entry name" value="MFS"/>
</dbReference>
<keyword evidence="3 5" id="KW-1133">Transmembrane helix</keyword>
<dbReference type="PANTHER" id="PTHR23523">
    <property type="match status" value="1"/>
</dbReference>
<keyword evidence="8" id="KW-1185">Reference proteome</keyword>
<dbReference type="Proteomes" id="UP000541969">
    <property type="component" value="Unassembled WGS sequence"/>
</dbReference>
<protein>
    <submittedName>
        <fullName evidence="7">CP family cyanate transporter-like MFS transporter</fullName>
    </submittedName>
</protein>
<dbReference type="PANTHER" id="PTHR23523:SF2">
    <property type="entry name" value="2-NITROIMIDAZOLE TRANSPORTER"/>
    <property type="match status" value="1"/>
</dbReference>
<dbReference type="GO" id="GO:0022857">
    <property type="term" value="F:transmembrane transporter activity"/>
    <property type="evidence" value="ECO:0007669"/>
    <property type="project" value="InterPro"/>
</dbReference>
<feature type="domain" description="Major facilitator superfamily (MFS) profile" evidence="6">
    <location>
        <begin position="14"/>
        <end position="396"/>
    </location>
</feature>
<keyword evidence="2 5" id="KW-0812">Transmembrane</keyword>
<dbReference type="Gene3D" id="1.20.1250.20">
    <property type="entry name" value="MFS general substrate transporter like domains"/>
    <property type="match status" value="2"/>
</dbReference>
<dbReference type="SUPFAM" id="SSF103473">
    <property type="entry name" value="MFS general substrate transporter"/>
    <property type="match status" value="1"/>
</dbReference>
<evidence type="ECO:0000256" key="3">
    <source>
        <dbReference type="ARBA" id="ARBA00022989"/>
    </source>
</evidence>
<comment type="subcellular location">
    <subcellularLocation>
        <location evidence="1">Cell membrane</location>
        <topology evidence="1">Multi-pass membrane protein</topology>
    </subcellularLocation>
</comment>
<evidence type="ECO:0000259" key="6">
    <source>
        <dbReference type="PROSITE" id="PS50850"/>
    </source>
</evidence>
<feature type="transmembrane region" description="Helical" evidence="5">
    <location>
        <begin position="309"/>
        <end position="329"/>
    </location>
</feature>
<sequence length="439" mass="45176">MSAQAPSPADQPRKLLLVGVAIVLTALNLRTAVTSVGPVLEELQAGLGLSSGQAGLVTTMPVICFALIGFAATPLTARFRDGHVLAGALLAMAVGLVGRALAGSFWLFLVGTAVAMVGGALGNVMLPSLVKKWFPRRTGLLVGAYSAALSLGGAVAAASAAPIEAAVGGDDGWRWALGVWAVLALVSALPWLGVPAFSTAQPGTRPGVRLRTYARSSLAIALAVFFGLQSLEAYVVIGWSAQYLRDSGLSAATAGLLLAINSFGVIPLNAVIAPLTVRPRAQRPLLVAFVVCYVAGWLGLWFAPTTVPWLWMVLLAVGMGSFPMVLALIGMRARTPETTAGLSTVAQGWGYLLAAAGPLLVGVLHGATGGYDAMFVLVLAGVAGLAVSGWLITRDRFVDDELHLTAPAHRDAEDLIEVAGADAPVAVHLKESDDVSPRG</sequence>
<feature type="transmembrane region" description="Helical" evidence="5">
    <location>
        <begin position="249"/>
        <end position="273"/>
    </location>
</feature>
<feature type="transmembrane region" description="Helical" evidence="5">
    <location>
        <begin position="107"/>
        <end position="126"/>
    </location>
</feature>
<feature type="transmembrane region" description="Helical" evidence="5">
    <location>
        <begin position="349"/>
        <end position="367"/>
    </location>
</feature>
<dbReference type="RefSeq" id="WP_179715735.1">
    <property type="nucleotide sequence ID" value="NZ_JACBZT010000001.1"/>
</dbReference>
<feature type="transmembrane region" description="Helical" evidence="5">
    <location>
        <begin position="285"/>
        <end position="303"/>
    </location>
</feature>
<comment type="caution">
    <text evidence="7">The sequence shown here is derived from an EMBL/GenBank/DDBJ whole genome shotgun (WGS) entry which is preliminary data.</text>
</comment>
<dbReference type="InterPro" id="IPR020846">
    <property type="entry name" value="MFS_dom"/>
</dbReference>
<evidence type="ECO:0000256" key="4">
    <source>
        <dbReference type="ARBA" id="ARBA00023136"/>
    </source>
</evidence>
<feature type="transmembrane region" description="Helical" evidence="5">
    <location>
        <begin position="218"/>
        <end position="237"/>
    </location>
</feature>
<evidence type="ECO:0000313" key="8">
    <source>
        <dbReference type="Proteomes" id="UP000541969"/>
    </source>
</evidence>
<proteinExistence type="predicted"/>
<accession>A0A853CAW2</accession>
<evidence type="ECO:0000256" key="2">
    <source>
        <dbReference type="ARBA" id="ARBA00022692"/>
    </source>
</evidence>
<feature type="transmembrane region" description="Helical" evidence="5">
    <location>
        <begin position="373"/>
        <end position="392"/>
    </location>
</feature>
<evidence type="ECO:0000313" key="7">
    <source>
        <dbReference type="EMBL" id="NYJ05105.1"/>
    </source>
</evidence>
<dbReference type="InterPro" id="IPR036259">
    <property type="entry name" value="MFS_trans_sf"/>
</dbReference>
<dbReference type="PROSITE" id="PS50850">
    <property type="entry name" value="MFS"/>
    <property type="match status" value="1"/>
</dbReference>
<dbReference type="Pfam" id="PF07690">
    <property type="entry name" value="MFS_1"/>
    <property type="match status" value="1"/>
</dbReference>
<dbReference type="InterPro" id="IPR052524">
    <property type="entry name" value="MFS_Cyanate_Porter"/>
</dbReference>
<keyword evidence="4 5" id="KW-0472">Membrane</keyword>
<dbReference type="CDD" id="cd17339">
    <property type="entry name" value="MFS_NIMT_CynX_like"/>
    <property type="match status" value="1"/>
</dbReference>